<dbReference type="Pfam" id="PF12728">
    <property type="entry name" value="HTH_17"/>
    <property type="match status" value="1"/>
</dbReference>
<dbReference type="InterPro" id="IPR041657">
    <property type="entry name" value="HTH_17"/>
</dbReference>
<dbReference type="EMBL" id="WWSR01000001">
    <property type="protein sequence ID" value="MZJ38553.1"/>
    <property type="molecule type" value="Genomic_DNA"/>
</dbReference>
<evidence type="ECO:0000259" key="1">
    <source>
        <dbReference type="Pfam" id="PF12728"/>
    </source>
</evidence>
<dbReference type="RefSeq" id="WP_161159493.1">
    <property type="nucleotide sequence ID" value="NZ_WWSR01000001.1"/>
</dbReference>
<protein>
    <recommendedName>
        <fullName evidence="1">Helix-turn-helix domain-containing protein</fullName>
    </recommendedName>
</protein>
<comment type="caution">
    <text evidence="2">The sequence shown here is derived from an EMBL/GenBank/DDBJ whole genome shotgun (WGS) entry which is preliminary data.</text>
</comment>
<gene>
    <name evidence="2" type="ORF">GT464_01085</name>
</gene>
<reference evidence="2 3" key="1">
    <citation type="journal article" date="2019" name="Nat. Med.">
        <title>A library of human gut bacterial isolates paired with longitudinal multiomics data enables mechanistic microbiome research.</title>
        <authorList>
            <person name="Poyet M."/>
            <person name="Groussin M."/>
            <person name="Gibbons S.M."/>
            <person name="Avila-Pacheco J."/>
            <person name="Jiang X."/>
            <person name="Kearney S.M."/>
            <person name="Perrotta A.R."/>
            <person name="Berdy B."/>
            <person name="Zhao S."/>
            <person name="Lieberman T.D."/>
            <person name="Swanson P.K."/>
            <person name="Smith M."/>
            <person name="Roesemann S."/>
            <person name="Alexander J.E."/>
            <person name="Rich S.A."/>
            <person name="Livny J."/>
            <person name="Vlamakis H."/>
            <person name="Clish C."/>
            <person name="Bullock K."/>
            <person name="Deik A."/>
            <person name="Scott J."/>
            <person name="Pierce K.A."/>
            <person name="Xavier R.J."/>
            <person name="Alm E.J."/>
        </authorList>
    </citation>
    <scope>NUCLEOTIDE SEQUENCE [LARGE SCALE GENOMIC DNA]</scope>
    <source>
        <strain evidence="2 3">BIOML-A20</strain>
    </source>
</reference>
<dbReference type="Proteomes" id="UP000469380">
    <property type="component" value="Unassembled WGS sequence"/>
</dbReference>
<accession>A0A6N9JGN9</accession>
<sequence>MDDMNANQMGVVRRKEWCRALGKIPHAYVTARDIAVLLHVCKTTAIEVLKAAGGVKIGRAWRVDKADLVEYLASLESSNHAC</sequence>
<organism evidence="2 3">
    <name type="scientific">Collinsella aerofaciens</name>
    <dbReference type="NCBI Taxonomy" id="74426"/>
    <lineage>
        <taxon>Bacteria</taxon>
        <taxon>Bacillati</taxon>
        <taxon>Actinomycetota</taxon>
        <taxon>Coriobacteriia</taxon>
        <taxon>Coriobacteriales</taxon>
        <taxon>Coriobacteriaceae</taxon>
        <taxon>Collinsella</taxon>
    </lineage>
</organism>
<feature type="domain" description="Helix-turn-helix" evidence="1">
    <location>
        <begin position="28"/>
        <end position="74"/>
    </location>
</feature>
<dbReference type="AlphaFoldDB" id="A0A6N9JGN9"/>
<evidence type="ECO:0000313" key="2">
    <source>
        <dbReference type="EMBL" id="MZJ38553.1"/>
    </source>
</evidence>
<proteinExistence type="predicted"/>
<evidence type="ECO:0000313" key="3">
    <source>
        <dbReference type="Proteomes" id="UP000469380"/>
    </source>
</evidence>
<name>A0A6N9JGN9_9ACTN</name>